<dbReference type="EMBL" id="SNRW01046813">
    <property type="protein sequence ID" value="KAA6316916.1"/>
    <property type="molecule type" value="Genomic_DNA"/>
</dbReference>
<name>A0A5J4VKA2_9EUKA</name>
<dbReference type="AlphaFoldDB" id="A0A5J4VKA2"/>
<evidence type="ECO:0000313" key="3">
    <source>
        <dbReference type="Proteomes" id="UP000324800"/>
    </source>
</evidence>
<proteinExistence type="predicted"/>
<dbReference type="EMBL" id="SNRW01006664">
    <property type="protein sequence ID" value="KAA6382643.1"/>
    <property type="molecule type" value="Genomic_DNA"/>
</dbReference>
<protein>
    <submittedName>
        <fullName evidence="2">Uncharacterized protein</fullName>
    </submittedName>
</protein>
<organism evidence="2 3">
    <name type="scientific">Streblomastix strix</name>
    <dbReference type="NCBI Taxonomy" id="222440"/>
    <lineage>
        <taxon>Eukaryota</taxon>
        <taxon>Metamonada</taxon>
        <taxon>Preaxostyla</taxon>
        <taxon>Oxymonadida</taxon>
        <taxon>Streblomastigidae</taxon>
        <taxon>Streblomastix</taxon>
    </lineage>
</organism>
<reference evidence="2 3" key="1">
    <citation type="submission" date="2019-03" db="EMBL/GenBank/DDBJ databases">
        <title>Single cell metagenomics reveals metabolic interactions within the superorganism composed of flagellate Streblomastix strix and complex community of Bacteroidetes bacteria on its surface.</title>
        <authorList>
            <person name="Treitli S.C."/>
            <person name="Kolisko M."/>
            <person name="Husnik F."/>
            <person name="Keeling P."/>
            <person name="Hampl V."/>
        </authorList>
    </citation>
    <scope>NUCLEOTIDE SEQUENCE [LARGE SCALE GENOMIC DNA]</scope>
    <source>
        <strain evidence="2">ST1C</strain>
    </source>
</reference>
<feature type="non-terminal residue" evidence="2">
    <location>
        <position position="24"/>
    </location>
</feature>
<evidence type="ECO:0000313" key="2">
    <source>
        <dbReference type="EMBL" id="KAA6382643.1"/>
    </source>
</evidence>
<accession>A0A5J4VKA2</accession>
<sequence length="24" mass="2514">MHVDGHLIPLDSITSLTHGLAGTK</sequence>
<dbReference type="Proteomes" id="UP000324800">
    <property type="component" value="Unassembled WGS sequence"/>
</dbReference>
<evidence type="ECO:0000313" key="1">
    <source>
        <dbReference type="EMBL" id="KAA6316916.1"/>
    </source>
</evidence>
<comment type="caution">
    <text evidence="2">The sequence shown here is derived from an EMBL/GenBank/DDBJ whole genome shotgun (WGS) entry which is preliminary data.</text>
</comment>
<gene>
    <name evidence="2" type="ORF">EZS28_021828</name>
    <name evidence="1" type="ORF">EZS28_055184</name>
</gene>